<dbReference type="AlphaFoldDB" id="A0A7J7ZJT6"/>
<keyword evidence="2" id="KW-1185">Reference proteome</keyword>
<accession>A0A7J7ZJT6</accession>
<dbReference type="Proteomes" id="UP000558488">
    <property type="component" value="Unassembled WGS sequence"/>
</dbReference>
<sequence length="135" mass="14503">MFPPVPPNLDTCGGPHSEALDQTPCVMACGQQQFQKQTLQPSLSCEHIAWWPGFLTGLRIQCPKGLSSPSHPSPSFCLCTRPSSAQSPTSHLHCFWARVVFESCLSGFLWCVLGPPLPSTPLSPPLPSPSPPVLA</sequence>
<organism evidence="1 2">
    <name type="scientific">Pipistrellus kuhlii</name>
    <name type="common">Kuhl's pipistrelle</name>
    <dbReference type="NCBI Taxonomy" id="59472"/>
    <lineage>
        <taxon>Eukaryota</taxon>
        <taxon>Metazoa</taxon>
        <taxon>Chordata</taxon>
        <taxon>Craniata</taxon>
        <taxon>Vertebrata</taxon>
        <taxon>Euteleostomi</taxon>
        <taxon>Mammalia</taxon>
        <taxon>Eutheria</taxon>
        <taxon>Laurasiatheria</taxon>
        <taxon>Chiroptera</taxon>
        <taxon>Yangochiroptera</taxon>
        <taxon>Vespertilionidae</taxon>
        <taxon>Pipistrellus</taxon>
    </lineage>
</organism>
<protein>
    <submittedName>
        <fullName evidence="1">Uncharacterized protein</fullName>
    </submittedName>
</protein>
<reference evidence="1 2" key="1">
    <citation type="journal article" date="2020" name="Nature">
        <title>Six reference-quality genomes reveal evolution of bat adaptations.</title>
        <authorList>
            <person name="Jebb D."/>
            <person name="Huang Z."/>
            <person name="Pippel M."/>
            <person name="Hughes G.M."/>
            <person name="Lavrichenko K."/>
            <person name="Devanna P."/>
            <person name="Winkler S."/>
            <person name="Jermiin L.S."/>
            <person name="Skirmuntt E.C."/>
            <person name="Katzourakis A."/>
            <person name="Burkitt-Gray L."/>
            <person name="Ray D.A."/>
            <person name="Sullivan K.A.M."/>
            <person name="Roscito J.G."/>
            <person name="Kirilenko B.M."/>
            <person name="Davalos L.M."/>
            <person name="Corthals A.P."/>
            <person name="Power M.L."/>
            <person name="Jones G."/>
            <person name="Ransome R.D."/>
            <person name="Dechmann D.K.N."/>
            <person name="Locatelli A.G."/>
            <person name="Puechmaille S.J."/>
            <person name="Fedrigo O."/>
            <person name="Jarvis E.D."/>
            <person name="Hiller M."/>
            <person name="Vernes S.C."/>
            <person name="Myers E.W."/>
            <person name="Teeling E.C."/>
        </authorList>
    </citation>
    <scope>NUCLEOTIDE SEQUENCE [LARGE SCALE GENOMIC DNA]</scope>
    <source>
        <strain evidence="1">MPipKuh1</strain>
        <tissue evidence="1">Flight muscle</tissue>
    </source>
</reference>
<dbReference type="EMBL" id="JACAGB010000003">
    <property type="protein sequence ID" value="KAF6374404.1"/>
    <property type="molecule type" value="Genomic_DNA"/>
</dbReference>
<gene>
    <name evidence="1" type="ORF">mPipKuh1_009623</name>
</gene>
<proteinExistence type="predicted"/>
<comment type="caution">
    <text evidence="1">The sequence shown here is derived from an EMBL/GenBank/DDBJ whole genome shotgun (WGS) entry which is preliminary data.</text>
</comment>
<name>A0A7J7ZJT6_PIPKU</name>
<evidence type="ECO:0000313" key="1">
    <source>
        <dbReference type="EMBL" id="KAF6374404.1"/>
    </source>
</evidence>
<evidence type="ECO:0000313" key="2">
    <source>
        <dbReference type="Proteomes" id="UP000558488"/>
    </source>
</evidence>